<gene>
    <name evidence="1" type="ORF">EXIGLDRAFT_833425</name>
</gene>
<dbReference type="EMBL" id="KV425939">
    <property type="protein sequence ID" value="KZV96717.1"/>
    <property type="molecule type" value="Genomic_DNA"/>
</dbReference>
<name>A0A165KR00_EXIGL</name>
<organism evidence="1 2">
    <name type="scientific">Exidia glandulosa HHB12029</name>
    <dbReference type="NCBI Taxonomy" id="1314781"/>
    <lineage>
        <taxon>Eukaryota</taxon>
        <taxon>Fungi</taxon>
        <taxon>Dikarya</taxon>
        <taxon>Basidiomycota</taxon>
        <taxon>Agaricomycotina</taxon>
        <taxon>Agaricomycetes</taxon>
        <taxon>Auriculariales</taxon>
        <taxon>Exidiaceae</taxon>
        <taxon>Exidia</taxon>
    </lineage>
</organism>
<evidence type="ECO:0000313" key="1">
    <source>
        <dbReference type="EMBL" id="KZV96717.1"/>
    </source>
</evidence>
<keyword evidence="2" id="KW-1185">Reference proteome</keyword>
<dbReference type="AlphaFoldDB" id="A0A165KR00"/>
<dbReference type="Proteomes" id="UP000077266">
    <property type="component" value="Unassembled WGS sequence"/>
</dbReference>
<proteinExistence type="predicted"/>
<protein>
    <submittedName>
        <fullName evidence="1">Uncharacterized protein</fullName>
    </submittedName>
</protein>
<evidence type="ECO:0000313" key="2">
    <source>
        <dbReference type="Proteomes" id="UP000077266"/>
    </source>
</evidence>
<reference evidence="1 2" key="1">
    <citation type="journal article" date="2016" name="Mol. Biol. Evol.">
        <title>Comparative Genomics of Early-Diverging Mushroom-Forming Fungi Provides Insights into the Origins of Lignocellulose Decay Capabilities.</title>
        <authorList>
            <person name="Nagy L.G."/>
            <person name="Riley R."/>
            <person name="Tritt A."/>
            <person name="Adam C."/>
            <person name="Daum C."/>
            <person name="Floudas D."/>
            <person name="Sun H."/>
            <person name="Yadav J.S."/>
            <person name="Pangilinan J."/>
            <person name="Larsson K.H."/>
            <person name="Matsuura K."/>
            <person name="Barry K."/>
            <person name="Labutti K."/>
            <person name="Kuo R."/>
            <person name="Ohm R.A."/>
            <person name="Bhattacharya S.S."/>
            <person name="Shirouzu T."/>
            <person name="Yoshinaga Y."/>
            <person name="Martin F.M."/>
            <person name="Grigoriev I.V."/>
            <person name="Hibbett D.S."/>
        </authorList>
    </citation>
    <scope>NUCLEOTIDE SEQUENCE [LARGE SCALE GENOMIC DNA]</scope>
    <source>
        <strain evidence="1 2">HHB12029</strain>
    </source>
</reference>
<sequence length="164" mass="18528">MLARRVLGLRNIRPTSGSLRAAHTLARPVWRCPTTLIDPIGVLFGPVAAEQPPRDEAVALLNEFCDRYGLNKVGAEGVTLLGPWAKPEPDEPDALPCERLVMELRTARNDMMVWRRKSTDTMTPYVVLPRDRALWPEKDEYEIVIAVKDGQDPSDPACKYWTYI</sequence>
<dbReference type="InParanoid" id="A0A165KR00"/>
<accession>A0A165KR00</accession>